<dbReference type="AlphaFoldDB" id="A0A0D2LXR3"/>
<proteinExistence type="predicted"/>
<dbReference type="STRING" id="945553.A0A0D2LXR3"/>
<reference evidence="4" key="1">
    <citation type="submission" date="2014-04" db="EMBL/GenBank/DDBJ databases">
        <title>Evolutionary Origins and Diversification of the Mycorrhizal Mutualists.</title>
        <authorList>
            <consortium name="DOE Joint Genome Institute"/>
            <consortium name="Mycorrhizal Genomics Consortium"/>
            <person name="Kohler A."/>
            <person name="Kuo A."/>
            <person name="Nagy L.G."/>
            <person name="Floudas D."/>
            <person name="Copeland A."/>
            <person name="Barry K.W."/>
            <person name="Cichocki N."/>
            <person name="Veneault-Fourrey C."/>
            <person name="LaButti K."/>
            <person name="Lindquist E.A."/>
            <person name="Lipzen A."/>
            <person name="Lundell T."/>
            <person name="Morin E."/>
            <person name="Murat C."/>
            <person name="Riley R."/>
            <person name="Ohm R."/>
            <person name="Sun H."/>
            <person name="Tunlid A."/>
            <person name="Henrissat B."/>
            <person name="Grigoriev I.V."/>
            <person name="Hibbett D.S."/>
            <person name="Martin F."/>
        </authorList>
    </citation>
    <scope>NUCLEOTIDE SEQUENCE [LARGE SCALE GENOMIC DNA]</scope>
    <source>
        <strain evidence="4">FD-334 SS-4</strain>
    </source>
</reference>
<gene>
    <name evidence="3" type="ORF">HYPSUDRAFT_58676</name>
</gene>
<feature type="region of interest" description="Disordered" evidence="1">
    <location>
        <begin position="1"/>
        <end position="27"/>
    </location>
</feature>
<sequence length="275" mass="30491">MPRWYAHSPSSHHPLPHPIQRLPPPSRSARNAVENLLDEEMKGYLYVPEVLILHSCVNPAAASAEAADDDYCERRTLNIIGQVVHTSRTNFWYTPIPRCAQDVPDVDSIDYIVVELHLHTDVIISSKSIWNVLDFLIKVGIDIVNVLWALRLTILMDKMLSTFQMLVISGALHILDAATFAILYIIPYAVWGLHIFNGYVKSAGLLNGISKHVNTEHDDIPISGSSHLGPPLAISAVSSSDSFRSSFLVLETVPLEGWTNDVRAATNVARSDVQL</sequence>
<keyword evidence="2" id="KW-1133">Transmembrane helix</keyword>
<keyword evidence="2" id="KW-0812">Transmembrane</keyword>
<evidence type="ECO:0000313" key="3">
    <source>
        <dbReference type="EMBL" id="KJA15673.1"/>
    </source>
</evidence>
<dbReference type="Proteomes" id="UP000054270">
    <property type="component" value="Unassembled WGS sequence"/>
</dbReference>
<evidence type="ECO:0000313" key="4">
    <source>
        <dbReference type="Proteomes" id="UP000054270"/>
    </source>
</evidence>
<accession>A0A0D2LXR3</accession>
<organism evidence="3 4">
    <name type="scientific">Hypholoma sublateritium (strain FD-334 SS-4)</name>
    <dbReference type="NCBI Taxonomy" id="945553"/>
    <lineage>
        <taxon>Eukaryota</taxon>
        <taxon>Fungi</taxon>
        <taxon>Dikarya</taxon>
        <taxon>Basidiomycota</taxon>
        <taxon>Agaricomycotina</taxon>
        <taxon>Agaricomycetes</taxon>
        <taxon>Agaricomycetidae</taxon>
        <taxon>Agaricales</taxon>
        <taxon>Agaricineae</taxon>
        <taxon>Strophariaceae</taxon>
        <taxon>Hypholoma</taxon>
    </lineage>
</organism>
<protein>
    <submittedName>
        <fullName evidence="3">Uncharacterized protein</fullName>
    </submittedName>
</protein>
<feature type="transmembrane region" description="Helical" evidence="2">
    <location>
        <begin position="166"/>
        <end position="191"/>
    </location>
</feature>
<evidence type="ECO:0000256" key="1">
    <source>
        <dbReference type="SAM" id="MobiDB-lite"/>
    </source>
</evidence>
<evidence type="ECO:0000256" key="2">
    <source>
        <dbReference type="SAM" id="Phobius"/>
    </source>
</evidence>
<name>A0A0D2LXR3_HYPSF</name>
<dbReference type="OrthoDB" id="416585at2759"/>
<keyword evidence="4" id="KW-1185">Reference proteome</keyword>
<dbReference type="EMBL" id="KN817638">
    <property type="protein sequence ID" value="KJA15673.1"/>
    <property type="molecule type" value="Genomic_DNA"/>
</dbReference>
<keyword evidence="2" id="KW-0472">Membrane</keyword>